<gene>
    <name evidence="3" type="ORF">NG653_13230</name>
</gene>
<evidence type="ECO:0000259" key="2">
    <source>
        <dbReference type="Pfam" id="PF00144"/>
    </source>
</evidence>
<feature type="domain" description="Beta-lactamase-related" evidence="2">
    <location>
        <begin position="35"/>
        <end position="353"/>
    </location>
</feature>
<dbReference type="RefSeq" id="WP_252742196.1">
    <property type="nucleotide sequence ID" value="NZ_JAMXIB010000013.1"/>
</dbReference>
<feature type="signal peptide" evidence="1">
    <location>
        <begin position="1"/>
        <end position="19"/>
    </location>
</feature>
<accession>A0ABT1B0J2</accession>
<keyword evidence="1" id="KW-0732">Signal</keyword>
<name>A0ABT1B0J2_9FLAO</name>
<organism evidence="3 4">
    <name type="scientific">Robiginitalea marina</name>
    <dbReference type="NCBI Taxonomy" id="2954105"/>
    <lineage>
        <taxon>Bacteria</taxon>
        <taxon>Pseudomonadati</taxon>
        <taxon>Bacteroidota</taxon>
        <taxon>Flavobacteriia</taxon>
        <taxon>Flavobacteriales</taxon>
        <taxon>Flavobacteriaceae</taxon>
        <taxon>Robiginitalea</taxon>
    </lineage>
</organism>
<evidence type="ECO:0000313" key="3">
    <source>
        <dbReference type="EMBL" id="MCO5725824.1"/>
    </source>
</evidence>
<dbReference type="PANTHER" id="PTHR46825">
    <property type="entry name" value="D-ALANYL-D-ALANINE-CARBOXYPEPTIDASE/ENDOPEPTIDASE AMPH"/>
    <property type="match status" value="1"/>
</dbReference>
<dbReference type="InterPro" id="IPR012338">
    <property type="entry name" value="Beta-lactam/transpept-like"/>
</dbReference>
<keyword evidence="4" id="KW-1185">Reference proteome</keyword>
<sequence>MRRILIAAICLVLTGSACKGPAPEAPTTPLTAFADSLFQQAIDSSFIAGASVIVHQEGKDLLNRSYGYASLELQAPIPEGASFEIGSVTKQFTAAAILKLASEGALSLDDDFTDYVPFETGGREISIRRLLDHTSGIPGYTEMEEFWNLSISVHPRDSLLRLVETKPFLFEPGELQIYNNTGYFLLGLIVEKASGMDYEAYLDQAFFTPLGMDHTYYCSTEKVVPGKVYGYNYTPEGLQQKPYLVHTWPYAAGSLCSTAEDLLTWLKALHGGKVLGPEAYQLLISPEPLNDGSPLRYAKGLSVFNDFGHRHIGHGGGIHGFLSETRYYPDSDLYVVSLVNTTGPKGAGYFAEELAWQVLDKQDYPAVPFDLDPAPLTGTFRGVVRGRTLQVHFTPTDAGLLVLPEGEKEADTLKPYIGDATWMDGNNSLRFQNGAWRIDQIGGYYVLERVE</sequence>
<dbReference type="Pfam" id="PF00144">
    <property type="entry name" value="Beta-lactamase"/>
    <property type="match status" value="1"/>
</dbReference>
<dbReference type="PROSITE" id="PS51257">
    <property type="entry name" value="PROKAR_LIPOPROTEIN"/>
    <property type="match status" value="1"/>
</dbReference>
<dbReference type="InterPro" id="IPR001466">
    <property type="entry name" value="Beta-lactam-related"/>
</dbReference>
<reference evidence="3 4" key="1">
    <citation type="submission" date="2022-06" db="EMBL/GenBank/DDBJ databases">
        <authorList>
            <person name="Xuan X."/>
        </authorList>
    </citation>
    <scope>NUCLEOTIDE SEQUENCE [LARGE SCALE GENOMIC DNA]</scope>
    <source>
        <strain evidence="3 4">2V75</strain>
    </source>
</reference>
<evidence type="ECO:0000313" key="4">
    <source>
        <dbReference type="Proteomes" id="UP001206312"/>
    </source>
</evidence>
<comment type="caution">
    <text evidence="3">The sequence shown here is derived from an EMBL/GenBank/DDBJ whole genome shotgun (WGS) entry which is preliminary data.</text>
</comment>
<feature type="chain" id="PRO_5045759407" evidence="1">
    <location>
        <begin position="20"/>
        <end position="451"/>
    </location>
</feature>
<dbReference type="EMBL" id="JAMXIB010000013">
    <property type="protein sequence ID" value="MCO5725824.1"/>
    <property type="molecule type" value="Genomic_DNA"/>
</dbReference>
<proteinExistence type="predicted"/>
<dbReference type="SUPFAM" id="SSF56601">
    <property type="entry name" value="beta-lactamase/transpeptidase-like"/>
    <property type="match status" value="1"/>
</dbReference>
<dbReference type="InterPro" id="IPR050491">
    <property type="entry name" value="AmpC-like"/>
</dbReference>
<dbReference type="Gene3D" id="3.40.710.10">
    <property type="entry name" value="DD-peptidase/beta-lactamase superfamily"/>
    <property type="match status" value="1"/>
</dbReference>
<evidence type="ECO:0000256" key="1">
    <source>
        <dbReference type="SAM" id="SignalP"/>
    </source>
</evidence>
<dbReference type="Proteomes" id="UP001206312">
    <property type="component" value="Unassembled WGS sequence"/>
</dbReference>
<dbReference type="PANTHER" id="PTHR46825:SF9">
    <property type="entry name" value="BETA-LACTAMASE-RELATED DOMAIN-CONTAINING PROTEIN"/>
    <property type="match status" value="1"/>
</dbReference>
<protein>
    <submittedName>
        <fullName evidence="3">Beta-lactamase family protein</fullName>
    </submittedName>
</protein>